<comment type="caution">
    <text evidence="3">The sequence shown here is derived from an EMBL/GenBank/DDBJ whole genome shotgun (WGS) entry which is preliminary data.</text>
</comment>
<protein>
    <submittedName>
        <fullName evidence="3">DUF397 domain-containing protein</fullName>
    </submittedName>
</protein>
<dbReference type="EMBL" id="BAABAS010000006">
    <property type="protein sequence ID" value="GAA4232548.1"/>
    <property type="molecule type" value="Genomic_DNA"/>
</dbReference>
<feature type="domain" description="DUF397" evidence="2">
    <location>
        <begin position="17"/>
        <end position="70"/>
    </location>
</feature>
<name>A0ABP8C2N4_9ACTN</name>
<keyword evidence="4" id="KW-1185">Reference proteome</keyword>
<evidence type="ECO:0000256" key="1">
    <source>
        <dbReference type="SAM" id="MobiDB-lite"/>
    </source>
</evidence>
<gene>
    <name evidence="3" type="ORF">GCM10022254_32720</name>
</gene>
<accession>A0ABP8C2N4</accession>
<evidence type="ECO:0000313" key="3">
    <source>
        <dbReference type="EMBL" id="GAA4232548.1"/>
    </source>
</evidence>
<reference evidence="4" key="1">
    <citation type="journal article" date="2019" name="Int. J. Syst. Evol. Microbiol.">
        <title>The Global Catalogue of Microorganisms (GCM) 10K type strain sequencing project: providing services to taxonomists for standard genome sequencing and annotation.</title>
        <authorList>
            <consortium name="The Broad Institute Genomics Platform"/>
            <consortium name="The Broad Institute Genome Sequencing Center for Infectious Disease"/>
            <person name="Wu L."/>
            <person name="Ma J."/>
        </authorList>
    </citation>
    <scope>NUCLEOTIDE SEQUENCE [LARGE SCALE GENOMIC DNA]</scope>
    <source>
        <strain evidence="4">JCM 17440</strain>
    </source>
</reference>
<dbReference type="InterPro" id="IPR007278">
    <property type="entry name" value="DUF397"/>
</dbReference>
<dbReference type="Pfam" id="PF04149">
    <property type="entry name" value="DUF397"/>
    <property type="match status" value="1"/>
</dbReference>
<sequence>MKQKGTQGTPESPVSHLRWRTSSYSGNGGGQCVEVGAFAGMSLVRDSRNPDGPVLLFKSETWRATLDEIKRGALDLH</sequence>
<evidence type="ECO:0000313" key="4">
    <source>
        <dbReference type="Proteomes" id="UP001501710"/>
    </source>
</evidence>
<proteinExistence type="predicted"/>
<dbReference type="RefSeq" id="WP_344896982.1">
    <property type="nucleotide sequence ID" value="NZ_BAABAS010000006.1"/>
</dbReference>
<evidence type="ECO:0000259" key="2">
    <source>
        <dbReference type="Pfam" id="PF04149"/>
    </source>
</evidence>
<feature type="compositionally biased region" description="Polar residues" evidence="1">
    <location>
        <begin position="1"/>
        <end position="12"/>
    </location>
</feature>
<organism evidence="3 4">
    <name type="scientific">Actinomadura meridiana</name>
    <dbReference type="NCBI Taxonomy" id="559626"/>
    <lineage>
        <taxon>Bacteria</taxon>
        <taxon>Bacillati</taxon>
        <taxon>Actinomycetota</taxon>
        <taxon>Actinomycetes</taxon>
        <taxon>Streptosporangiales</taxon>
        <taxon>Thermomonosporaceae</taxon>
        <taxon>Actinomadura</taxon>
    </lineage>
</organism>
<dbReference type="Proteomes" id="UP001501710">
    <property type="component" value="Unassembled WGS sequence"/>
</dbReference>
<feature type="region of interest" description="Disordered" evidence="1">
    <location>
        <begin position="1"/>
        <end position="29"/>
    </location>
</feature>